<reference evidence="4 5" key="1">
    <citation type="submission" date="2021-03" db="EMBL/GenBank/DDBJ databases">
        <authorList>
            <person name="Peeters C."/>
        </authorList>
    </citation>
    <scope>NUCLEOTIDE SEQUENCE [LARGE SCALE GENOMIC DNA]</scope>
    <source>
        <strain evidence="4 5">LMG 26411</strain>
    </source>
</reference>
<dbReference type="SUPFAM" id="SSF47384">
    <property type="entry name" value="Homodimeric domain of signal transducing histidine kinase"/>
    <property type="match status" value="1"/>
</dbReference>
<comment type="caution">
    <text evidence="4">The sequence shown here is derived from an EMBL/GenBank/DDBJ whole genome shotgun (WGS) entry which is preliminary data.</text>
</comment>
<dbReference type="Gene3D" id="1.10.287.130">
    <property type="match status" value="1"/>
</dbReference>
<organism evidence="4 5">
    <name type="scientific">Cupriavidus numazuensis</name>
    <dbReference type="NCBI Taxonomy" id="221992"/>
    <lineage>
        <taxon>Bacteria</taxon>
        <taxon>Pseudomonadati</taxon>
        <taxon>Pseudomonadota</taxon>
        <taxon>Betaproteobacteria</taxon>
        <taxon>Burkholderiales</taxon>
        <taxon>Burkholderiaceae</taxon>
        <taxon>Cupriavidus</taxon>
    </lineage>
</organism>
<dbReference type="Proteomes" id="UP000672657">
    <property type="component" value="Unassembled WGS sequence"/>
</dbReference>
<dbReference type="CDD" id="cd00082">
    <property type="entry name" value="HisKA"/>
    <property type="match status" value="1"/>
</dbReference>
<sequence length="285" mass="31558">MLFAWQLRENRADKIMTQHSPSSEPEHPNPERAPSFEQDVRTVMEVGALIDQTAHDLRSSLNAIQSWAYVLERAIDQTAAPARRALDGVRAGIQQQLALVEEMEEAVRLLADESPPQWRRTDLLAATIQAVSDRRQAAAARGVELKDVQTSGEASDWFIDADPVRLAPLLRHLVVHCIWRSQAGGSVVVHLYAEPEYVRLRITESPPVDQTRSASRLSVLSDFFGRRPPPSGQSARQSSALLLTRRMVELHGAMLSTESETCDTDKVTVCIGVKFPRIAAPAATL</sequence>
<proteinExistence type="predicted"/>
<gene>
    <name evidence="4" type="ORF">LMG26411_01047</name>
</gene>
<comment type="catalytic activity">
    <reaction evidence="1">
        <text>ATP + protein L-histidine = ADP + protein N-phospho-L-histidine.</text>
        <dbReference type="EC" id="2.7.13.3"/>
    </reaction>
</comment>
<evidence type="ECO:0000313" key="4">
    <source>
        <dbReference type="EMBL" id="CAG2134936.1"/>
    </source>
</evidence>
<dbReference type="InterPro" id="IPR003661">
    <property type="entry name" value="HisK_dim/P_dom"/>
</dbReference>
<dbReference type="SUPFAM" id="SSF55874">
    <property type="entry name" value="ATPase domain of HSP90 chaperone/DNA topoisomerase II/histidine kinase"/>
    <property type="match status" value="1"/>
</dbReference>
<dbReference type="EMBL" id="CAJPVI010000004">
    <property type="protein sequence ID" value="CAG2134936.1"/>
    <property type="molecule type" value="Genomic_DNA"/>
</dbReference>
<dbReference type="EC" id="2.7.13.3" evidence="2"/>
<dbReference type="RefSeq" id="WP_244873720.1">
    <property type="nucleotide sequence ID" value="NZ_CAJPVI010000004.1"/>
</dbReference>
<evidence type="ECO:0000256" key="1">
    <source>
        <dbReference type="ARBA" id="ARBA00000085"/>
    </source>
</evidence>
<evidence type="ECO:0000256" key="3">
    <source>
        <dbReference type="SAM" id="MobiDB-lite"/>
    </source>
</evidence>
<dbReference type="InterPro" id="IPR036890">
    <property type="entry name" value="HATPase_C_sf"/>
</dbReference>
<evidence type="ECO:0000313" key="5">
    <source>
        <dbReference type="Proteomes" id="UP000672657"/>
    </source>
</evidence>
<dbReference type="Gene3D" id="3.30.565.10">
    <property type="entry name" value="Histidine kinase-like ATPase, C-terminal domain"/>
    <property type="match status" value="1"/>
</dbReference>
<name>A0ABM8TC37_9BURK</name>
<accession>A0ABM8TC37</accession>
<protein>
    <recommendedName>
        <fullName evidence="2">histidine kinase</fullName>
        <ecNumber evidence="2">2.7.13.3</ecNumber>
    </recommendedName>
</protein>
<evidence type="ECO:0000256" key="2">
    <source>
        <dbReference type="ARBA" id="ARBA00012438"/>
    </source>
</evidence>
<feature type="region of interest" description="Disordered" evidence="3">
    <location>
        <begin position="13"/>
        <end position="34"/>
    </location>
</feature>
<dbReference type="InterPro" id="IPR036097">
    <property type="entry name" value="HisK_dim/P_sf"/>
</dbReference>
<keyword evidence="5" id="KW-1185">Reference proteome</keyword>